<evidence type="ECO:0000313" key="6">
    <source>
        <dbReference type="EMBL" id="MDT0316861.1"/>
    </source>
</evidence>
<name>A0ABU2LH68_9ACTN</name>
<dbReference type="Pfam" id="PF00126">
    <property type="entry name" value="HTH_1"/>
    <property type="match status" value="1"/>
</dbReference>
<dbReference type="RefSeq" id="WP_311594589.1">
    <property type="nucleotide sequence ID" value="NZ_JAVREM010000001.1"/>
</dbReference>
<dbReference type="EMBL" id="JAVREM010000001">
    <property type="protein sequence ID" value="MDT0316861.1"/>
    <property type="molecule type" value="Genomic_DNA"/>
</dbReference>
<feature type="domain" description="HTH lysR-type" evidence="5">
    <location>
        <begin position="2"/>
        <end position="59"/>
    </location>
</feature>
<dbReference type="PANTHER" id="PTHR30346:SF29">
    <property type="entry name" value="LYSR SUBSTRATE-BINDING"/>
    <property type="match status" value="1"/>
</dbReference>
<accession>A0ABU2LH68</accession>
<keyword evidence="4" id="KW-0804">Transcription</keyword>
<dbReference type="InterPro" id="IPR036390">
    <property type="entry name" value="WH_DNA-bd_sf"/>
</dbReference>
<evidence type="ECO:0000259" key="5">
    <source>
        <dbReference type="PROSITE" id="PS50931"/>
    </source>
</evidence>
<sequence length="303" mass="31926">MLDLRRLEILLRFAARGTITATAADLGYSPSAVSQQLAVLEREAGVALLERTAQRASLTDAGRELAEHAERILAAVETAGSRMRARAGAVGGRVTVSCLPTLAAVLAPHLAALRRRHPELTVIAHETGSTTAAAGVLDRRYDLAVIDDWSPDPPTGSAGLSVHHLRREDVVLAVPANRVPAGRGDRATAARLRQIVREQTWLCAPVGQPSRAAGDLRLAAADAVPGQRWEFEGLHVLAALVASGAGVALLPAGVARDQPGVGRLPLVPRMRRHVLALTRTTTRDDPAVAACLQAVRQALGTRG</sequence>
<dbReference type="InterPro" id="IPR036388">
    <property type="entry name" value="WH-like_DNA-bd_sf"/>
</dbReference>
<protein>
    <submittedName>
        <fullName evidence="6">LysR family transcriptional regulator</fullName>
    </submittedName>
</protein>
<proteinExistence type="inferred from homology"/>
<dbReference type="Proteomes" id="UP001183420">
    <property type="component" value="Unassembled WGS sequence"/>
</dbReference>
<comment type="caution">
    <text evidence="6">The sequence shown here is derived from an EMBL/GenBank/DDBJ whole genome shotgun (WGS) entry which is preliminary data.</text>
</comment>
<dbReference type="InterPro" id="IPR000847">
    <property type="entry name" value="LysR_HTH_N"/>
</dbReference>
<evidence type="ECO:0000256" key="3">
    <source>
        <dbReference type="ARBA" id="ARBA00023125"/>
    </source>
</evidence>
<evidence type="ECO:0000256" key="4">
    <source>
        <dbReference type="ARBA" id="ARBA00023163"/>
    </source>
</evidence>
<dbReference type="SUPFAM" id="SSF46785">
    <property type="entry name" value="Winged helix' DNA-binding domain"/>
    <property type="match status" value="1"/>
</dbReference>
<comment type="similarity">
    <text evidence="1">Belongs to the LysR transcriptional regulatory family.</text>
</comment>
<keyword evidence="2" id="KW-0805">Transcription regulation</keyword>
<evidence type="ECO:0000256" key="1">
    <source>
        <dbReference type="ARBA" id="ARBA00009437"/>
    </source>
</evidence>
<evidence type="ECO:0000313" key="7">
    <source>
        <dbReference type="Proteomes" id="UP001183420"/>
    </source>
</evidence>
<dbReference type="Gene3D" id="1.10.10.10">
    <property type="entry name" value="Winged helix-like DNA-binding domain superfamily/Winged helix DNA-binding domain"/>
    <property type="match status" value="1"/>
</dbReference>
<dbReference type="InterPro" id="IPR005119">
    <property type="entry name" value="LysR_subst-bd"/>
</dbReference>
<dbReference type="Pfam" id="PF03466">
    <property type="entry name" value="LysR_substrate"/>
    <property type="match status" value="1"/>
</dbReference>
<organism evidence="6 7">
    <name type="scientific">Streptomyces millisiae</name>
    <dbReference type="NCBI Taxonomy" id="3075542"/>
    <lineage>
        <taxon>Bacteria</taxon>
        <taxon>Bacillati</taxon>
        <taxon>Actinomycetota</taxon>
        <taxon>Actinomycetes</taxon>
        <taxon>Kitasatosporales</taxon>
        <taxon>Streptomycetaceae</taxon>
        <taxon>Streptomyces</taxon>
    </lineage>
</organism>
<dbReference type="SUPFAM" id="SSF53850">
    <property type="entry name" value="Periplasmic binding protein-like II"/>
    <property type="match status" value="1"/>
</dbReference>
<gene>
    <name evidence="6" type="ORF">RNC47_00760</name>
</gene>
<dbReference type="Gene3D" id="3.40.190.290">
    <property type="match status" value="1"/>
</dbReference>
<keyword evidence="3" id="KW-0238">DNA-binding</keyword>
<dbReference type="PROSITE" id="PS50931">
    <property type="entry name" value="HTH_LYSR"/>
    <property type="match status" value="1"/>
</dbReference>
<keyword evidence="7" id="KW-1185">Reference proteome</keyword>
<dbReference type="PANTHER" id="PTHR30346">
    <property type="entry name" value="TRANSCRIPTIONAL DUAL REGULATOR HCAR-RELATED"/>
    <property type="match status" value="1"/>
</dbReference>
<reference evidence="7" key="1">
    <citation type="submission" date="2023-07" db="EMBL/GenBank/DDBJ databases">
        <title>30 novel species of actinomycetes from the DSMZ collection.</title>
        <authorList>
            <person name="Nouioui I."/>
        </authorList>
    </citation>
    <scope>NUCLEOTIDE SEQUENCE [LARGE SCALE GENOMIC DNA]</scope>
    <source>
        <strain evidence="7">DSM 44918</strain>
    </source>
</reference>
<evidence type="ECO:0000256" key="2">
    <source>
        <dbReference type="ARBA" id="ARBA00023015"/>
    </source>
</evidence>